<name>A0A1H8D3N5_9BACI</name>
<keyword evidence="3" id="KW-1185">Reference proteome</keyword>
<gene>
    <name evidence="2" type="ORF">SAMN05192533_10863</name>
</gene>
<sequence length="94" mass="11010">MVVIIRMGKIQSSEELMNYISKMNSDNSVFQFSIPGKGKFTLVLQEEDEKSIQFEAEENPELKRMLKESQEQYENKRAMTTSEFLNSLSKKDFM</sequence>
<evidence type="ECO:0000313" key="3">
    <source>
        <dbReference type="Proteomes" id="UP000198553"/>
    </source>
</evidence>
<dbReference type="Proteomes" id="UP000198553">
    <property type="component" value="Unassembled WGS sequence"/>
</dbReference>
<dbReference type="AlphaFoldDB" id="A0A1H8D3N5"/>
<proteinExistence type="predicted"/>
<reference evidence="3" key="1">
    <citation type="submission" date="2016-10" db="EMBL/GenBank/DDBJ databases">
        <authorList>
            <person name="Varghese N."/>
            <person name="Submissions S."/>
        </authorList>
    </citation>
    <scope>NUCLEOTIDE SEQUENCE [LARGE SCALE GENOMIC DNA]</scope>
    <source>
        <strain evidence="3">B48,IBRC-M 10115,DSM 25386,CECT 8001</strain>
    </source>
</reference>
<feature type="coiled-coil region" evidence="1">
    <location>
        <begin position="52"/>
        <end position="79"/>
    </location>
</feature>
<evidence type="ECO:0000256" key="1">
    <source>
        <dbReference type="SAM" id="Coils"/>
    </source>
</evidence>
<evidence type="ECO:0000313" key="2">
    <source>
        <dbReference type="EMBL" id="SEN01806.1"/>
    </source>
</evidence>
<dbReference type="STRING" id="930146.SAMN05192533_10863"/>
<organism evidence="2 3">
    <name type="scientific">Mesobacillus persicus</name>
    <dbReference type="NCBI Taxonomy" id="930146"/>
    <lineage>
        <taxon>Bacteria</taxon>
        <taxon>Bacillati</taxon>
        <taxon>Bacillota</taxon>
        <taxon>Bacilli</taxon>
        <taxon>Bacillales</taxon>
        <taxon>Bacillaceae</taxon>
        <taxon>Mesobacillus</taxon>
    </lineage>
</organism>
<dbReference type="EMBL" id="FOBW01000008">
    <property type="protein sequence ID" value="SEN01806.1"/>
    <property type="molecule type" value="Genomic_DNA"/>
</dbReference>
<keyword evidence="1" id="KW-0175">Coiled coil</keyword>
<accession>A0A1H8D3N5</accession>
<protein>
    <submittedName>
        <fullName evidence="2">Uncharacterized protein</fullName>
    </submittedName>
</protein>